<dbReference type="PANTHER" id="PTHR43437">
    <property type="entry name" value="HYDROXYACYL-THIOESTER DEHYDRATASE TYPE 2, MITOCHONDRIAL-RELATED"/>
    <property type="match status" value="1"/>
</dbReference>
<feature type="domain" description="MaoC-like" evidence="1">
    <location>
        <begin position="27"/>
        <end position="119"/>
    </location>
</feature>
<dbReference type="RefSeq" id="WP_309866729.1">
    <property type="nucleotide sequence ID" value="NZ_JAVDQG010000005.1"/>
</dbReference>
<dbReference type="InterPro" id="IPR050965">
    <property type="entry name" value="UPF0336/Enoyl-CoA_hydratase"/>
</dbReference>
<proteinExistence type="predicted"/>
<evidence type="ECO:0000313" key="3">
    <source>
        <dbReference type="Proteomes" id="UP001185012"/>
    </source>
</evidence>
<dbReference type="Gene3D" id="3.10.129.10">
    <property type="entry name" value="Hotdog Thioesterase"/>
    <property type="match status" value="1"/>
</dbReference>
<evidence type="ECO:0000313" key="2">
    <source>
        <dbReference type="EMBL" id="MDR6226615.1"/>
    </source>
</evidence>
<dbReference type="InterPro" id="IPR002539">
    <property type="entry name" value="MaoC-like_dom"/>
</dbReference>
<dbReference type="PANTHER" id="PTHR43437:SF3">
    <property type="entry name" value="HYDROXYACYL-THIOESTER DEHYDRATASE TYPE 2, MITOCHONDRIAL"/>
    <property type="match status" value="1"/>
</dbReference>
<protein>
    <submittedName>
        <fullName evidence="2">Acyl dehydratase</fullName>
    </submittedName>
</protein>
<accession>A0ABU1IS80</accession>
<gene>
    <name evidence="2" type="ORF">JOE21_002622</name>
</gene>
<dbReference type="EMBL" id="JAVDQG010000005">
    <property type="protein sequence ID" value="MDR6226615.1"/>
    <property type="molecule type" value="Genomic_DNA"/>
</dbReference>
<name>A0ABU1IS80_9BACL</name>
<comment type="caution">
    <text evidence="2">The sequence shown here is derived from an EMBL/GenBank/DDBJ whole genome shotgun (WGS) entry which is preliminary data.</text>
</comment>
<dbReference type="Proteomes" id="UP001185012">
    <property type="component" value="Unassembled WGS sequence"/>
</dbReference>
<dbReference type="Pfam" id="PF01575">
    <property type="entry name" value="MaoC_dehydratas"/>
    <property type="match status" value="1"/>
</dbReference>
<reference evidence="2 3" key="1">
    <citation type="submission" date="2023-07" db="EMBL/GenBank/DDBJ databases">
        <title>Genomic Encyclopedia of Type Strains, Phase IV (KMG-IV): sequencing the most valuable type-strain genomes for metagenomic binning, comparative biology and taxonomic classification.</title>
        <authorList>
            <person name="Goeker M."/>
        </authorList>
    </citation>
    <scope>NUCLEOTIDE SEQUENCE [LARGE SCALE GENOMIC DNA]</scope>
    <source>
        <strain evidence="2 3">DSM 45903</strain>
    </source>
</reference>
<dbReference type="SUPFAM" id="SSF54637">
    <property type="entry name" value="Thioesterase/thiol ester dehydrase-isomerase"/>
    <property type="match status" value="1"/>
</dbReference>
<dbReference type="InterPro" id="IPR029069">
    <property type="entry name" value="HotDog_dom_sf"/>
</dbReference>
<keyword evidence="3" id="KW-1185">Reference proteome</keyword>
<organism evidence="2 3">
    <name type="scientific">Desmospora profundinema</name>
    <dbReference type="NCBI Taxonomy" id="1571184"/>
    <lineage>
        <taxon>Bacteria</taxon>
        <taxon>Bacillati</taxon>
        <taxon>Bacillota</taxon>
        <taxon>Bacilli</taxon>
        <taxon>Bacillales</taxon>
        <taxon>Thermoactinomycetaceae</taxon>
        <taxon>Desmospora</taxon>
    </lineage>
</organism>
<evidence type="ECO:0000259" key="1">
    <source>
        <dbReference type="Pfam" id="PF01575"/>
    </source>
</evidence>
<sequence length="158" mass="17787">MILGKKRETPREWEAVSVGETDEFLRRVEDRDVLLYLGVTEDTNPLFLQSVYAEQTPYGHVVVPPGLLLGWVTGRVSKRLPGPGSRVVGQRITFPEAARHSSAIRLRLKVIGKDDGRHQLTLEVIGEDEDGRRVIDGELDVLGPPPTNRLFRDAYENF</sequence>